<evidence type="ECO:0000259" key="5">
    <source>
        <dbReference type="PROSITE" id="PS50405"/>
    </source>
</evidence>
<reference evidence="6" key="1">
    <citation type="journal article" date="2022" name="Arch. Microbiol.">
        <title>Thiomicrorhabdus immobilis sp. nov., a mesophilic sulfur-oxidizing bacterium isolated from sediment of a brackish lake in northern Japan.</title>
        <authorList>
            <person name="Kojima H."/>
            <person name="Mochizuki J."/>
            <person name="Kanda M."/>
            <person name="Watanabe T."/>
            <person name="Fukui M."/>
        </authorList>
    </citation>
    <scope>NUCLEOTIDE SEQUENCE</scope>
    <source>
        <strain evidence="6">Am19</strain>
    </source>
</reference>
<dbReference type="PROSITE" id="PS50404">
    <property type="entry name" value="GST_NTER"/>
    <property type="match status" value="1"/>
</dbReference>
<dbReference type="RefSeq" id="WP_237260612.1">
    <property type="nucleotide sequence ID" value="NZ_AP024202.1"/>
</dbReference>
<evidence type="ECO:0000256" key="2">
    <source>
        <dbReference type="ARBA" id="ARBA00022679"/>
    </source>
</evidence>
<evidence type="ECO:0000313" key="6">
    <source>
        <dbReference type="EMBL" id="BCN93468.1"/>
    </source>
</evidence>
<dbReference type="SFLD" id="SFLDG01152">
    <property type="entry name" value="Main.3:_Omega-_and_Tau-like"/>
    <property type="match status" value="1"/>
</dbReference>
<organism evidence="6 7">
    <name type="scientific">Thiomicrorhabdus immobilis</name>
    <dbReference type="NCBI Taxonomy" id="2791037"/>
    <lineage>
        <taxon>Bacteria</taxon>
        <taxon>Pseudomonadati</taxon>
        <taxon>Pseudomonadota</taxon>
        <taxon>Gammaproteobacteria</taxon>
        <taxon>Thiotrichales</taxon>
        <taxon>Piscirickettsiaceae</taxon>
        <taxon>Thiomicrorhabdus</taxon>
    </lineage>
</organism>
<accession>A0ABN6CWZ8</accession>
<dbReference type="Pfam" id="PF13409">
    <property type="entry name" value="GST_N_2"/>
    <property type="match status" value="1"/>
</dbReference>
<dbReference type="InterPro" id="IPR036249">
    <property type="entry name" value="Thioredoxin-like_sf"/>
</dbReference>
<dbReference type="InterPro" id="IPR010987">
    <property type="entry name" value="Glutathione-S-Trfase_C-like"/>
</dbReference>
<dbReference type="PANTHER" id="PTHR43968">
    <property type="match status" value="1"/>
</dbReference>
<dbReference type="InterPro" id="IPR036282">
    <property type="entry name" value="Glutathione-S-Trfase_C_sf"/>
</dbReference>
<evidence type="ECO:0000256" key="1">
    <source>
        <dbReference type="ARBA" id="ARBA00012452"/>
    </source>
</evidence>
<name>A0ABN6CWZ8_9GAMM</name>
<dbReference type="SUPFAM" id="SSF47616">
    <property type="entry name" value="GST C-terminal domain-like"/>
    <property type="match status" value="1"/>
</dbReference>
<dbReference type="SUPFAM" id="SSF52833">
    <property type="entry name" value="Thioredoxin-like"/>
    <property type="match status" value="1"/>
</dbReference>
<gene>
    <name evidence="6" type="ORF">THMIRHAM_12530</name>
</gene>
<keyword evidence="2" id="KW-0808">Transferase</keyword>
<dbReference type="EC" id="2.5.1.18" evidence="1"/>
<dbReference type="Gene3D" id="1.20.1050.10">
    <property type="match status" value="1"/>
</dbReference>
<feature type="domain" description="GST N-terminal" evidence="4">
    <location>
        <begin position="3"/>
        <end position="81"/>
    </location>
</feature>
<evidence type="ECO:0000256" key="3">
    <source>
        <dbReference type="ARBA" id="ARBA00047960"/>
    </source>
</evidence>
<feature type="domain" description="GST C-terminal" evidence="5">
    <location>
        <begin position="85"/>
        <end position="215"/>
    </location>
</feature>
<dbReference type="InterPro" id="IPR004045">
    <property type="entry name" value="Glutathione_S-Trfase_N"/>
</dbReference>
<evidence type="ECO:0000259" key="4">
    <source>
        <dbReference type="PROSITE" id="PS50404"/>
    </source>
</evidence>
<dbReference type="Proteomes" id="UP001054820">
    <property type="component" value="Chromosome"/>
</dbReference>
<dbReference type="InterPro" id="IPR045073">
    <property type="entry name" value="Omega/Tau-like"/>
</dbReference>
<dbReference type="SFLD" id="SFLDG00358">
    <property type="entry name" value="Main_(cytGST)"/>
    <property type="match status" value="1"/>
</dbReference>
<dbReference type="Pfam" id="PF13410">
    <property type="entry name" value="GST_C_2"/>
    <property type="match status" value="1"/>
</dbReference>
<dbReference type="InterPro" id="IPR040079">
    <property type="entry name" value="Glutathione_S-Trfase"/>
</dbReference>
<comment type="catalytic activity">
    <reaction evidence="3">
        <text>RX + glutathione = an S-substituted glutathione + a halide anion + H(+)</text>
        <dbReference type="Rhea" id="RHEA:16437"/>
        <dbReference type="ChEBI" id="CHEBI:15378"/>
        <dbReference type="ChEBI" id="CHEBI:16042"/>
        <dbReference type="ChEBI" id="CHEBI:17792"/>
        <dbReference type="ChEBI" id="CHEBI:57925"/>
        <dbReference type="ChEBI" id="CHEBI:90779"/>
        <dbReference type="EC" id="2.5.1.18"/>
    </reaction>
</comment>
<dbReference type="EMBL" id="AP024202">
    <property type="protein sequence ID" value="BCN93468.1"/>
    <property type="molecule type" value="Genomic_DNA"/>
</dbReference>
<dbReference type="PROSITE" id="PS50405">
    <property type="entry name" value="GST_CTER"/>
    <property type="match status" value="1"/>
</dbReference>
<dbReference type="CDD" id="cd00570">
    <property type="entry name" value="GST_N_family"/>
    <property type="match status" value="1"/>
</dbReference>
<evidence type="ECO:0000313" key="7">
    <source>
        <dbReference type="Proteomes" id="UP001054820"/>
    </source>
</evidence>
<dbReference type="PANTHER" id="PTHR43968:SF6">
    <property type="entry name" value="GLUTATHIONE S-TRANSFERASE OMEGA"/>
    <property type="match status" value="1"/>
</dbReference>
<dbReference type="SFLD" id="SFLDS00019">
    <property type="entry name" value="Glutathione_Transferase_(cytos"/>
    <property type="match status" value="1"/>
</dbReference>
<sequence length="221" mass="24864">MFHRLELISFKLCPFVQRAVIVLKRKNIDFDITYIDLNNPPQWFKEISPLGQVPVLKVGDDVLFESSVIQEYVDEITPPSLQPSDPLVKAKNRAWISFGGDILMALHAMVTSKDEAISNEKRAVVLGKLQQLEAVHSGKAFFNGSEFNMIDAAYAPMFMRMEFIKNLTAIDLLEATPKLSTWSQNLLALDCVEQSVVPGLPTMYKGMLKHMDGYLSTLLVD</sequence>
<proteinExistence type="predicted"/>
<dbReference type="Gene3D" id="3.40.30.10">
    <property type="entry name" value="Glutaredoxin"/>
    <property type="match status" value="1"/>
</dbReference>
<keyword evidence="7" id="KW-1185">Reference proteome</keyword>
<dbReference type="InterPro" id="IPR050983">
    <property type="entry name" value="GST_Omega/HSP26"/>
</dbReference>
<protein>
    <recommendedName>
        <fullName evidence="1">glutathione transferase</fullName>
        <ecNumber evidence="1">2.5.1.18</ecNumber>
    </recommendedName>
</protein>